<dbReference type="Proteomes" id="UP000712600">
    <property type="component" value="Unassembled WGS sequence"/>
</dbReference>
<feature type="region of interest" description="Disordered" evidence="2">
    <location>
        <begin position="431"/>
        <end position="482"/>
    </location>
</feature>
<feature type="region of interest" description="Disordered" evidence="2">
    <location>
        <begin position="1"/>
        <end position="21"/>
    </location>
</feature>
<proteinExistence type="predicted"/>
<dbReference type="InterPro" id="IPR013083">
    <property type="entry name" value="Znf_RING/FYVE/PHD"/>
</dbReference>
<protein>
    <recommendedName>
        <fullName evidence="3">RING-type domain-containing protein</fullName>
    </recommendedName>
</protein>
<evidence type="ECO:0000256" key="1">
    <source>
        <dbReference type="PROSITE-ProRule" id="PRU00175"/>
    </source>
</evidence>
<dbReference type="SUPFAM" id="SSF57850">
    <property type="entry name" value="RING/U-box"/>
    <property type="match status" value="1"/>
</dbReference>
<dbReference type="Gene3D" id="3.30.40.10">
    <property type="entry name" value="Zinc/RING finger domain, C3HC4 (zinc finger)"/>
    <property type="match status" value="1"/>
</dbReference>
<dbReference type="EMBL" id="QGKX02000088">
    <property type="protein sequence ID" value="KAF3584021.1"/>
    <property type="molecule type" value="Genomic_DNA"/>
</dbReference>
<feature type="compositionally biased region" description="Basic and acidic residues" evidence="2">
    <location>
        <begin position="1"/>
        <end position="13"/>
    </location>
</feature>
<evidence type="ECO:0000313" key="5">
    <source>
        <dbReference type="Proteomes" id="UP000712600"/>
    </source>
</evidence>
<evidence type="ECO:0000256" key="2">
    <source>
        <dbReference type="SAM" id="MobiDB-lite"/>
    </source>
</evidence>
<feature type="domain" description="RING-type" evidence="3">
    <location>
        <begin position="771"/>
        <end position="810"/>
    </location>
</feature>
<feature type="region of interest" description="Disordered" evidence="2">
    <location>
        <begin position="249"/>
        <end position="307"/>
    </location>
</feature>
<dbReference type="GO" id="GO:0008270">
    <property type="term" value="F:zinc ion binding"/>
    <property type="evidence" value="ECO:0007669"/>
    <property type="project" value="UniProtKB-KW"/>
</dbReference>
<feature type="region of interest" description="Disordered" evidence="2">
    <location>
        <begin position="160"/>
        <end position="217"/>
    </location>
</feature>
<feature type="region of interest" description="Disordered" evidence="2">
    <location>
        <begin position="34"/>
        <end position="76"/>
    </location>
</feature>
<dbReference type="PANTHER" id="PTHR46519">
    <property type="entry name" value="RING/U-BOX SUPERFAMILY PROTEIN"/>
    <property type="match status" value="1"/>
</dbReference>
<keyword evidence="1" id="KW-0863">Zinc-finger</keyword>
<feature type="compositionally biased region" description="Polar residues" evidence="2">
    <location>
        <begin position="172"/>
        <end position="187"/>
    </location>
</feature>
<feature type="compositionally biased region" description="Basic and acidic residues" evidence="2">
    <location>
        <begin position="264"/>
        <end position="307"/>
    </location>
</feature>
<accession>A0A8S9RRZ3</accession>
<dbReference type="PANTHER" id="PTHR46519:SF9">
    <property type="entry name" value="RING-TYPE DOMAIN-CONTAINING PROTEIN"/>
    <property type="match status" value="1"/>
</dbReference>
<dbReference type="CDD" id="cd16647">
    <property type="entry name" value="mRING-HC-C3HC5_NEU1"/>
    <property type="match status" value="1"/>
</dbReference>
<comment type="caution">
    <text evidence="4">The sequence shown here is derived from an EMBL/GenBank/DDBJ whole genome shotgun (WGS) entry which is preliminary data.</text>
</comment>
<organism evidence="4 5">
    <name type="scientific">Brassica cretica</name>
    <name type="common">Mustard</name>
    <dbReference type="NCBI Taxonomy" id="69181"/>
    <lineage>
        <taxon>Eukaryota</taxon>
        <taxon>Viridiplantae</taxon>
        <taxon>Streptophyta</taxon>
        <taxon>Embryophyta</taxon>
        <taxon>Tracheophyta</taxon>
        <taxon>Spermatophyta</taxon>
        <taxon>Magnoliopsida</taxon>
        <taxon>eudicotyledons</taxon>
        <taxon>Gunneridae</taxon>
        <taxon>Pentapetalae</taxon>
        <taxon>rosids</taxon>
        <taxon>malvids</taxon>
        <taxon>Brassicales</taxon>
        <taxon>Brassicaceae</taxon>
        <taxon>Brassiceae</taxon>
        <taxon>Brassica</taxon>
    </lineage>
</organism>
<reference evidence="4" key="1">
    <citation type="submission" date="2019-12" db="EMBL/GenBank/DDBJ databases">
        <title>Genome sequencing and annotation of Brassica cretica.</title>
        <authorList>
            <person name="Studholme D.J."/>
            <person name="Sarris P."/>
        </authorList>
    </citation>
    <scope>NUCLEOTIDE SEQUENCE</scope>
    <source>
        <strain evidence="4">PFS-109/04</strain>
        <tissue evidence="4">Leaf</tissue>
    </source>
</reference>
<feature type="region of interest" description="Disordered" evidence="2">
    <location>
        <begin position="117"/>
        <end position="142"/>
    </location>
</feature>
<dbReference type="AlphaFoldDB" id="A0A8S9RRZ3"/>
<keyword evidence="1" id="KW-0862">Zinc</keyword>
<name>A0A8S9RRZ3_BRACR</name>
<evidence type="ECO:0000313" key="4">
    <source>
        <dbReference type="EMBL" id="KAF3584021.1"/>
    </source>
</evidence>
<dbReference type="Pfam" id="PF13920">
    <property type="entry name" value="zf-C3HC4_3"/>
    <property type="match status" value="1"/>
</dbReference>
<feature type="compositionally biased region" description="Polar residues" evidence="2">
    <location>
        <begin position="431"/>
        <end position="456"/>
    </location>
</feature>
<sequence length="823" mass="94471">MTDIDPSHQKTESMDGSGADFARRFEDFNEGCISFESCNPDNGDQEDEHSLRRRRRSDLEGDDIAESSAARRRQSRILSRWAARQAQEMITTIERRNRESELIAIAGLHAVSTLDSSFLREETHSPPPPSRRQAAASERPRTQASEIFQMWRELEDEHVHNTAPERLRPRQRSANAFVSGNNESLRGSSESENDYRSSSREQSPDLGDVESERVRQSVRDYVSNVRRRDDNRRGELVGDTERERVRVIRERMQMTSQQRGARASRREDQQRSLGSQDDRTHESPQAQRVREGLAVENEEGQREDTRRDLRRLRGRHAFVDLLMRIEQERQLELQGLLDHRAVSDFSHRNRIQVCYETLLVFVLRLTEPKLLLRRRFLRNEPRTDEVRAPSMAASELRQLRDRHTVSGLREGVSDRLESNTNVDNINTSRINRTIANTTEDSQRINESLSSSRQGNGTPLLPNDLGRSGSNRTNIDRNWEEETSQERVWPEVFRTDERQNLLQATLSQLSERDNGNAVINEQENSDDDLHQDGTGNSDATVLIEDQSVWPADNTRQSDGNWPETRFGALRSRRVVPMRRVNRLHLPNDDNVYSIELRELLSRRNVSNLLRSGFRENLDQLIQSYVERRGGLAHVDWDFQPAISDSQEHHTEQQRFLQDEDQLDGINQTLPTPPVPPPQPIRHHTNYARHSLHRSELGWEMMNDLRGEMARLQQGMSNMQRNLETCMDMQSELQRSVRQEVSAALNRSPGDQGLGAGTSEDGSSWGHVRNGTCCVCCGTDIDALLYRCGHMCTCSNCGNELVRTGGKCPLCRAPILEVIRAYTVA</sequence>
<dbReference type="InterPro" id="IPR001841">
    <property type="entry name" value="Znf_RING"/>
</dbReference>
<dbReference type="PROSITE" id="PS50089">
    <property type="entry name" value="ZF_RING_2"/>
    <property type="match status" value="1"/>
</dbReference>
<feature type="compositionally biased region" description="Basic and acidic residues" evidence="2">
    <location>
        <begin position="193"/>
        <end position="203"/>
    </location>
</feature>
<evidence type="ECO:0000259" key="3">
    <source>
        <dbReference type="PROSITE" id="PS50089"/>
    </source>
</evidence>
<keyword evidence="1" id="KW-0479">Metal-binding</keyword>
<gene>
    <name evidence="4" type="ORF">F2Q69_00032031</name>
</gene>
<feature type="compositionally biased region" description="Basic and acidic residues" evidence="2">
    <location>
        <begin position="473"/>
        <end position="482"/>
    </location>
</feature>